<evidence type="ECO:0000259" key="1">
    <source>
        <dbReference type="PROSITE" id="PS50943"/>
    </source>
</evidence>
<name>A0A841LSH0_9HYPH</name>
<accession>A0A841LSH0</accession>
<sequence>MVQNKKKPNPIDIHVGSRIRLRRNMLGFSQEKLGESLGITFQQIQKYEKGTNRVGASRLQAISSILNVPVSFFFEDAPGSETQAAGFAEDNDSTYIVDFMNSNEGVQLTRAFTKITDPKIRRKIIDLVKTLDPEAE</sequence>
<dbReference type="EMBL" id="JACIIU010000006">
    <property type="protein sequence ID" value="MBB6261145.1"/>
    <property type="molecule type" value="Genomic_DNA"/>
</dbReference>
<evidence type="ECO:0000313" key="2">
    <source>
        <dbReference type="EMBL" id="MBB6261145.1"/>
    </source>
</evidence>
<comment type="caution">
    <text evidence="2">The sequence shown here is derived from an EMBL/GenBank/DDBJ whole genome shotgun (WGS) entry which is preliminary data.</text>
</comment>
<protein>
    <submittedName>
        <fullName evidence="2">Transcriptional regulator with XRE-family HTH domain</fullName>
    </submittedName>
</protein>
<dbReference type="Pfam" id="PF01381">
    <property type="entry name" value="HTH_3"/>
    <property type="match status" value="1"/>
</dbReference>
<dbReference type="InterPro" id="IPR010982">
    <property type="entry name" value="Lambda_DNA-bd_dom_sf"/>
</dbReference>
<dbReference type="InterPro" id="IPR001387">
    <property type="entry name" value="Cro/C1-type_HTH"/>
</dbReference>
<feature type="domain" description="HTH cro/C1-type" evidence="1">
    <location>
        <begin position="19"/>
        <end position="73"/>
    </location>
</feature>
<dbReference type="PROSITE" id="PS50943">
    <property type="entry name" value="HTH_CROC1"/>
    <property type="match status" value="1"/>
</dbReference>
<dbReference type="SMART" id="SM00530">
    <property type="entry name" value="HTH_XRE"/>
    <property type="match status" value="1"/>
</dbReference>
<evidence type="ECO:0000313" key="3">
    <source>
        <dbReference type="Proteomes" id="UP000555393"/>
    </source>
</evidence>
<dbReference type="GO" id="GO:0003677">
    <property type="term" value="F:DNA binding"/>
    <property type="evidence" value="ECO:0007669"/>
    <property type="project" value="InterPro"/>
</dbReference>
<gene>
    <name evidence="2" type="ORF">FHS77_001695</name>
</gene>
<dbReference type="Proteomes" id="UP000555393">
    <property type="component" value="Unassembled WGS sequence"/>
</dbReference>
<proteinExistence type="predicted"/>
<dbReference type="RefSeq" id="WP_184222228.1">
    <property type="nucleotide sequence ID" value="NZ_JACIIU010000006.1"/>
</dbReference>
<dbReference type="CDD" id="cd00093">
    <property type="entry name" value="HTH_XRE"/>
    <property type="match status" value="1"/>
</dbReference>
<reference evidence="2 3" key="1">
    <citation type="submission" date="2020-08" db="EMBL/GenBank/DDBJ databases">
        <title>Genomic Encyclopedia of Type Strains, Phase IV (KMG-IV): sequencing the most valuable type-strain genomes for metagenomic binning, comparative biology and taxonomic classification.</title>
        <authorList>
            <person name="Goeker M."/>
        </authorList>
    </citation>
    <scope>NUCLEOTIDE SEQUENCE [LARGE SCALE GENOMIC DNA]</scope>
    <source>
        <strain evidence="2 3">DSM 22336</strain>
    </source>
</reference>
<dbReference type="AlphaFoldDB" id="A0A841LSH0"/>
<dbReference type="Gene3D" id="1.10.260.40">
    <property type="entry name" value="lambda repressor-like DNA-binding domains"/>
    <property type="match status" value="1"/>
</dbReference>
<keyword evidence="3" id="KW-1185">Reference proteome</keyword>
<organism evidence="2 3">
    <name type="scientific">Paenochrobactrum gallinarii</name>
    <dbReference type="NCBI Taxonomy" id="643673"/>
    <lineage>
        <taxon>Bacteria</taxon>
        <taxon>Pseudomonadati</taxon>
        <taxon>Pseudomonadota</taxon>
        <taxon>Alphaproteobacteria</taxon>
        <taxon>Hyphomicrobiales</taxon>
        <taxon>Brucellaceae</taxon>
        <taxon>Paenochrobactrum</taxon>
    </lineage>
</organism>
<dbReference type="SUPFAM" id="SSF47413">
    <property type="entry name" value="lambda repressor-like DNA-binding domains"/>
    <property type="match status" value="1"/>
</dbReference>